<dbReference type="HOGENOM" id="CLU_033743_2_0_1"/>
<feature type="region of interest" description="Disordered" evidence="1">
    <location>
        <begin position="260"/>
        <end position="300"/>
    </location>
</feature>
<dbReference type="EMBL" id="KN826486">
    <property type="protein sequence ID" value="KIK78754.1"/>
    <property type="molecule type" value="Genomic_DNA"/>
</dbReference>
<gene>
    <name evidence="3" type="ORF">PAXRUDRAFT_16706</name>
    <name evidence="2" type="ORF">PAXRUDRAFT_17260</name>
</gene>
<dbReference type="STRING" id="930991.A0A0D0DDF2"/>
<accession>A0A0D0DDF2</accession>
<dbReference type="AlphaFoldDB" id="A0A0D0DDF2"/>
<reference evidence="4" key="2">
    <citation type="submission" date="2015-01" db="EMBL/GenBank/DDBJ databases">
        <title>Evolutionary Origins and Diversification of the Mycorrhizal Mutualists.</title>
        <authorList>
            <consortium name="DOE Joint Genome Institute"/>
            <consortium name="Mycorrhizal Genomics Consortium"/>
            <person name="Kohler A."/>
            <person name="Kuo A."/>
            <person name="Nagy L.G."/>
            <person name="Floudas D."/>
            <person name="Copeland A."/>
            <person name="Barry K.W."/>
            <person name="Cichocki N."/>
            <person name="Veneault-Fourrey C."/>
            <person name="LaButti K."/>
            <person name="Lindquist E.A."/>
            <person name="Lipzen A."/>
            <person name="Lundell T."/>
            <person name="Morin E."/>
            <person name="Murat C."/>
            <person name="Riley R."/>
            <person name="Ohm R."/>
            <person name="Sun H."/>
            <person name="Tunlid A."/>
            <person name="Henrissat B."/>
            <person name="Grigoriev I.V."/>
            <person name="Hibbett D.S."/>
            <person name="Martin F."/>
        </authorList>
    </citation>
    <scope>NUCLEOTIDE SEQUENCE [LARGE SCALE GENOMIC DNA]</scope>
    <source>
        <strain evidence="4">Ve08.2h10</strain>
    </source>
</reference>
<sequence length="300" mass="33375">MSSRRGPDTVNQFRSFSSCRIDTSASSSLNPPNMPTPPPRDSASAPLDCEPPSDDDPGSDGDRNPFDNDERVPLPPNHMTALANAVCGLADITRRNLTSEPSQHTKVQEPDTFNGTNTCKLYTFIVQCELNFQDRPCAFWTDRAKVTFAQSYLKGMALKWFEPDLLHAEDLDLYAEHQLDNLSMKDSQHINKYVVEFNHITSQVCGYRDSALCHHFYSGLLDRIKDEIARVGKPTTLTELRILSQGIDAHYWECKSKLTRQAKPTNPPLSKPHTSSPAKSAPNPASVSSFSPAQPLAEAR</sequence>
<evidence type="ECO:0000256" key="1">
    <source>
        <dbReference type="SAM" id="MobiDB-lite"/>
    </source>
</evidence>
<feature type="compositionally biased region" description="Basic and acidic residues" evidence="1">
    <location>
        <begin position="60"/>
        <end position="72"/>
    </location>
</feature>
<proteinExistence type="predicted"/>
<keyword evidence="4" id="KW-1185">Reference proteome</keyword>
<dbReference type="EMBL" id="KN826829">
    <property type="protein sequence ID" value="KIK77802.1"/>
    <property type="molecule type" value="Genomic_DNA"/>
</dbReference>
<evidence type="ECO:0000313" key="2">
    <source>
        <dbReference type="EMBL" id="KIK77802.1"/>
    </source>
</evidence>
<evidence type="ECO:0000313" key="3">
    <source>
        <dbReference type="EMBL" id="KIK78754.1"/>
    </source>
</evidence>
<feature type="region of interest" description="Disordered" evidence="1">
    <location>
        <begin position="1"/>
        <end position="77"/>
    </location>
</feature>
<name>A0A0D0DDF2_9AGAM</name>
<feature type="compositionally biased region" description="Low complexity" evidence="1">
    <location>
        <begin position="275"/>
        <end position="289"/>
    </location>
</feature>
<dbReference type="OrthoDB" id="2691415at2759"/>
<evidence type="ECO:0000313" key="4">
    <source>
        <dbReference type="Proteomes" id="UP000054538"/>
    </source>
</evidence>
<protein>
    <submittedName>
        <fullName evidence="2">Unplaced genomic scaffold scaffold_2007, whole genome shotgun sequence</fullName>
    </submittedName>
</protein>
<reference evidence="3 4" key="1">
    <citation type="submission" date="2014-04" db="EMBL/GenBank/DDBJ databases">
        <authorList>
            <consortium name="DOE Joint Genome Institute"/>
            <person name="Kuo A."/>
            <person name="Kohler A."/>
            <person name="Jargeat P."/>
            <person name="Nagy L.G."/>
            <person name="Floudas D."/>
            <person name="Copeland A."/>
            <person name="Barry K.W."/>
            <person name="Cichocki N."/>
            <person name="Veneault-Fourrey C."/>
            <person name="LaButti K."/>
            <person name="Lindquist E.A."/>
            <person name="Lipzen A."/>
            <person name="Lundell T."/>
            <person name="Morin E."/>
            <person name="Murat C."/>
            <person name="Sun H."/>
            <person name="Tunlid A."/>
            <person name="Henrissat B."/>
            <person name="Grigoriev I.V."/>
            <person name="Hibbett D.S."/>
            <person name="Martin F."/>
            <person name="Nordberg H.P."/>
            <person name="Cantor M.N."/>
            <person name="Hua S.X."/>
        </authorList>
    </citation>
    <scope>NUCLEOTIDE SEQUENCE [LARGE SCALE GENOMIC DNA]</scope>
    <source>
        <strain evidence="3 4">Ve08.2h10</strain>
    </source>
</reference>
<dbReference type="Proteomes" id="UP000054538">
    <property type="component" value="Unassembled WGS sequence"/>
</dbReference>
<feature type="compositionally biased region" description="Polar residues" evidence="1">
    <location>
        <begin position="1"/>
        <end position="29"/>
    </location>
</feature>
<reference evidence="3" key="3">
    <citation type="submission" date="2015-02" db="EMBL/GenBank/DDBJ databases">
        <title>Evolutionary Origins and Diversification of the Mycorrhizal Mutualists.</title>
        <authorList>
            <consortium name="DOE Joint Genome Institute"/>
            <consortium name="Mycorrhizal Genomics Consortium"/>
            <person name="Kohler A."/>
            <person name="Kuo A."/>
            <person name="Nagy L.G."/>
            <person name="Floudas D."/>
            <person name="Copeland A."/>
            <person name="Barry K.W."/>
            <person name="Cichocki N."/>
            <person name="Veneault-Fourrey C."/>
            <person name="LaButti K."/>
            <person name="Lindquist E.A."/>
            <person name="Lipzen A."/>
            <person name="Lundell T."/>
            <person name="Morin E."/>
            <person name="Murat C."/>
            <person name="Riley R."/>
            <person name="Ohm R."/>
            <person name="Sun H."/>
            <person name="Tunlid A."/>
            <person name="Henrissat B."/>
            <person name="Grigoriev I.V."/>
            <person name="Hibbett D.S."/>
            <person name="Martin F."/>
        </authorList>
    </citation>
    <scope>NUCLEOTIDE SEQUENCE</scope>
    <source>
        <strain evidence="3 4">Ve08.2h10</strain>
    </source>
</reference>
<organism evidence="3 4">
    <name type="scientific">Paxillus rubicundulus Ve08.2h10</name>
    <dbReference type="NCBI Taxonomy" id="930991"/>
    <lineage>
        <taxon>Eukaryota</taxon>
        <taxon>Fungi</taxon>
        <taxon>Dikarya</taxon>
        <taxon>Basidiomycota</taxon>
        <taxon>Agaricomycotina</taxon>
        <taxon>Agaricomycetes</taxon>
        <taxon>Agaricomycetidae</taxon>
        <taxon>Boletales</taxon>
        <taxon>Paxilineae</taxon>
        <taxon>Paxillaceae</taxon>
        <taxon>Paxillus</taxon>
    </lineage>
</organism>